<evidence type="ECO:0000313" key="8">
    <source>
        <dbReference type="Proteomes" id="UP000886523"/>
    </source>
</evidence>
<feature type="transmembrane region" description="Helical" evidence="6">
    <location>
        <begin position="303"/>
        <end position="323"/>
    </location>
</feature>
<feature type="transmembrane region" description="Helical" evidence="6">
    <location>
        <begin position="257"/>
        <end position="283"/>
    </location>
</feature>
<keyword evidence="2 6" id="KW-0812">Transmembrane</keyword>
<reference evidence="7" key="1">
    <citation type="journal article" date="2020" name="Nat. Commun.">
        <title>Large-scale genome sequencing of mycorrhizal fungi provides insights into the early evolution of symbiotic traits.</title>
        <authorList>
            <person name="Miyauchi S."/>
            <person name="Kiss E."/>
            <person name="Kuo A."/>
            <person name="Drula E."/>
            <person name="Kohler A."/>
            <person name="Sanchez-Garcia M."/>
            <person name="Morin E."/>
            <person name="Andreopoulos B."/>
            <person name="Barry K.W."/>
            <person name="Bonito G."/>
            <person name="Buee M."/>
            <person name="Carver A."/>
            <person name="Chen C."/>
            <person name="Cichocki N."/>
            <person name="Clum A."/>
            <person name="Culley D."/>
            <person name="Crous P.W."/>
            <person name="Fauchery L."/>
            <person name="Girlanda M."/>
            <person name="Hayes R.D."/>
            <person name="Keri Z."/>
            <person name="LaButti K."/>
            <person name="Lipzen A."/>
            <person name="Lombard V."/>
            <person name="Magnuson J."/>
            <person name="Maillard F."/>
            <person name="Murat C."/>
            <person name="Nolan M."/>
            <person name="Ohm R.A."/>
            <person name="Pangilinan J."/>
            <person name="Pereira M.F."/>
            <person name="Perotto S."/>
            <person name="Peter M."/>
            <person name="Pfister S."/>
            <person name="Riley R."/>
            <person name="Sitrit Y."/>
            <person name="Stielow J.B."/>
            <person name="Szollosi G."/>
            <person name="Zifcakova L."/>
            <person name="Stursova M."/>
            <person name="Spatafora J.W."/>
            <person name="Tedersoo L."/>
            <person name="Vaario L.M."/>
            <person name="Yamada A."/>
            <person name="Yan M."/>
            <person name="Wang P."/>
            <person name="Xu J."/>
            <person name="Bruns T."/>
            <person name="Baldrian P."/>
            <person name="Vilgalys R."/>
            <person name="Dunand C."/>
            <person name="Henrissat B."/>
            <person name="Grigoriev I.V."/>
            <person name="Hibbett D."/>
            <person name="Nagy L.G."/>
            <person name="Martin F.M."/>
        </authorList>
    </citation>
    <scope>NUCLEOTIDE SEQUENCE</scope>
    <source>
        <strain evidence="7">UP504</strain>
    </source>
</reference>
<feature type="transmembrane region" description="Helical" evidence="6">
    <location>
        <begin position="146"/>
        <end position="166"/>
    </location>
</feature>
<feature type="transmembrane region" description="Helical" evidence="6">
    <location>
        <begin position="12"/>
        <end position="29"/>
    </location>
</feature>
<dbReference type="EMBL" id="MU128915">
    <property type="protein sequence ID" value="KAF9519926.1"/>
    <property type="molecule type" value="Genomic_DNA"/>
</dbReference>
<accession>A0A9P6B980</accession>
<evidence type="ECO:0000256" key="2">
    <source>
        <dbReference type="ARBA" id="ARBA00022692"/>
    </source>
</evidence>
<evidence type="ECO:0000313" key="7">
    <source>
        <dbReference type="EMBL" id="KAF9519926.1"/>
    </source>
</evidence>
<dbReference type="Pfam" id="PF04142">
    <property type="entry name" value="Nuc_sug_transp"/>
    <property type="match status" value="1"/>
</dbReference>
<dbReference type="GO" id="GO:0015165">
    <property type="term" value="F:pyrimidine nucleotide-sugar transmembrane transporter activity"/>
    <property type="evidence" value="ECO:0007669"/>
    <property type="project" value="InterPro"/>
</dbReference>
<dbReference type="InterPro" id="IPR012404">
    <property type="entry name" value="UCP036436"/>
</dbReference>
<dbReference type="Proteomes" id="UP000886523">
    <property type="component" value="Unassembled WGS sequence"/>
</dbReference>
<keyword evidence="3 6" id="KW-1133">Transmembrane helix</keyword>
<dbReference type="PIRSF" id="PIRSF036436">
    <property type="entry name" value="UCP036436"/>
    <property type="match status" value="1"/>
</dbReference>
<evidence type="ECO:0000256" key="4">
    <source>
        <dbReference type="ARBA" id="ARBA00023136"/>
    </source>
</evidence>
<feature type="transmembrane region" description="Helical" evidence="6">
    <location>
        <begin position="116"/>
        <end position="140"/>
    </location>
</feature>
<evidence type="ECO:0000256" key="5">
    <source>
        <dbReference type="SAM" id="MobiDB-lite"/>
    </source>
</evidence>
<dbReference type="InterPro" id="IPR007271">
    <property type="entry name" value="Nuc_sug_transpt"/>
</dbReference>
<dbReference type="InterPro" id="IPR037185">
    <property type="entry name" value="EmrE-like"/>
</dbReference>
<comment type="subcellular location">
    <subcellularLocation>
        <location evidence="1">Membrane</location>
        <topology evidence="1">Multi-pass membrane protein</topology>
    </subcellularLocation>
</comment>
<keyword evidence="4 6" id="KW-0472">Membrane</keyword>
<evidence type="ECO:0000256" key="6">
    <source>
        <dbReference type="SAM" id="Phobius"/>
    </source>
</evidence>
<gene>
    <name evidence="7" type="ORF">BS47DRAFT_1336654</name>
</gene>
<dbReference type="SUPFAM" id="SSF103481">
    <property type="entry name" value="Multidrug resistance efflux transporter EmrE"/>
    <property type="match status" value="1"/>
</dbReference>
<dbReference type="PANTHER" id="PTHR13146:SF0">
    <property type="entry name" value="SOLUTE CARRIER FAMILY 35 MEMBER F6"/>
    <property type="match status" value="1"/>
</dbReference>
<dbReference type="AlphaFoldDB" id="A0A9P6B980"/>
<dbReference type="OrthoDB" id="408493at2759"/>
<feature type="compositionally biased region" description="Basic and acidic residues" evidence="5">
    <location>
        <begin position="410"/>
        <end position="421"/>
    </location>
</feature>
<comment type="caution">
    <text evidence="7">The sequence shown here is derived from an EMBL/GenBank/DDBJ whole genome shotgun (WGS) entry which is preliminary data.</text>
</comment>
<dbReference type="GO" id="GO:0000139">
    <property type="term" value="C:Golgi membrane"/>
    <property type="evidence" value="ECO:0007669"/>
    <property type="project" value="InterPro"/>
</dbReference>
<dbReference type="PANTHER" id="PTHR13146">
    <property type="match status" value="1"/>
</dbReference>
<feature type="region of interest" description="Disordered" evidence="5">
    <location>
        <begin position="400"/>
        <end position="445"/>
    </location>
</feature>
<evidence type="ECO:0000256" key="1">
    <source>
        <dbReference type="ARBA" id="ARBA00004141"/>
    </source>
</evidence>
<feature type="transmembrane region" description="Helical" evidence="6">
    <location>
        <begin position="225"/>
        <end position="245"/>
    </location>
</feature>
<name>A0A9P6B980_9AGAM</name>
<feature type="transmembrane region" description="Helical" evidence="6">
    <location>
        <begin position="173"/>
        <end position="194"/>
    </location>
</feature>
<keyword evidence="8" id="KW-1185">Reference proteome</keyword>
<sequence length="445" mass="49236">MPSTIAGGKLYVPFLITGMLLTGCSNSIWSKFQDMQCVENCSDPDPRKRVLFEQPVWQTLQMFAGEMLCLLPVLYNYFQDRHSAHPVHLPVDDANSSEDDGPLEGKAFQPIEMRGWSVLLLWLPAICDLTGTTLMNVGLLYTPVSIYQMTRGALVLWVGLFSVMFLRRKLWLYQWLSLVTVMIGVSIVGLSGSLAKEAVTDVQPISGLASSNISVREEIPAPATVFIGVLFILFAQIFTAIQFVVEEKIMAVYTIHPLLAVTYEGVFGFVSVLLCFPILIHYKSSSPFFDLSRGWDQMIGNPIVLRTSVAIAISIGLFNAFGLSVTRHVNATARSTADTCRTIGIWAVSLFLGWEHLLWPWTPLQLLGFALLVYGTFVFNDLTKPPKFLAIPDPPLVSAEVSADEDSDPEERRTLLTKDAPEESALSRADLGFSGHDVAPQPTQK</sequence>
<protein>
    <recommendedName>
        <fullName evidence="9">Integral membrane protein</fullName>
    </recommendedName>
</protein>
<organism evidence="7 8">
    <name type="scientific">Hydnum rufescens UP504</name>
    <dbReference type="NCBI Taxonomy" id="1448309"/>
    <lineage>
        <taxon>Eukaryota</taxon>
        <taxon>Fungi</taxon>
        <taxon>Dikarya</taxon>
        <taxon>Basidiomycota</taxon>
        <taxon>Agaricomycotina</taxon>
        <taxon>Agaricomycetes</taxon>
        <taxon>Cantharellales</taxon>
        <taxon>Hydnaceae</taxon>
        <taxon>Hydnum</taxon>
    </lineage>
</organism>
<feature type="transmembrane region" description="Helical" evidence="6">
    <location>
        <begin position="360"/>
        <end position="379"/>
    </location>
</feature>
<proteinExistence type="predicted"/>
<evidence type="ECO:0000256" key="3">
    <source>
        <dbReference type="ARBA" id="ARBA00022989"/>
    </source>
</evidence>
<evidence type="ECO:0008006" key="9">
    <source>
        <dbReference type="Google" id="ProtNLM"/>
    </source>
</evidence>